<sequence length="399" mass="44365">MMSALHVFIDTNIFLNFYSFPDDRLEVLDELIALTQPGQITLHLPKQVENEFKRNREAKLQAAMSEFNNAKLPSKVPNHMRGTATARQYDDAVRTVQQAKALLIANATSLALRNELDVDSKLADLFRNAARYAEDDELYEKAIVRMNKGNPPGKGQSVGDRYNWETLLRHVPDGDLFIVSKDDDFVSPLTMDKVSRPLAFLSDEWADLKGGGNLSMFRNIKDLVTYYKNQLEQPDTAIPPVVVEVEDVPPTAANHIDAADAVAVSIPSAPQAEDEPEAAVPEERLIQVAPEVPRRDVLAAIQDLVESSSFSNTHSAVSNLVPYKRHLVAEDAVALFRAAVTNSQIGWIISDDDVGDFYLSLFNEWALAMDSELAEAVIDLLGLSSEPTQEEPFEEYSQH</sequence>
<proteinExistence type="predicted"/>
<name>A0AB37R8Y4_PSEAV</name>
<organism evidence="2 3">
    <name type="scientific">Pseudomonas amygdali pv. lachrymans</name>
    <name type="common">Pseudomonas syringae pv. lachrymans</name>
    <dbReference type="NCBI Taxonomy" id="53707"/>
    <lineage>
        <taxon>Bacteria</taxon>
        <taxon>Pseudomonadati</taxon>
        <taxon>Pseudomonadota</taxon>
        <taxon>Gammaproteobacteria</taxon>
        <taxon>Pseudomonadales</taxon>
        <taxon>Pseudomonadaceae</taxon>
        <taxon>Pseudomonas</taxon>
        <taxon>Pseudomonas amygdali</taxon>
    </lineage>
</organism>
<evidence type="ECO:0000313" key="3">
    <source>
        <dbReference type="Proteomes" id="UP000271817"/>
    </source>
</evidence>
<dbReference type="Proteomes" id="UP000271817">
    <property type="component" value="Unassembled WGS sequence"/>
</dbReference>
<protein>
    <recommendedName>
        <fullName evidence="1">DUF4935 domain-containing protein</fullName>
    </recommendedName>
</protein>
<dbReference type="EMBL" id="RBTW01000144">
    <property type="protein sequence ID" value="RMU19784.1"/>
    <property type="molecule type" value="Genomic_DNA"/>
</dbReference>
<gene>
    <name evidence="2" type="ORF">ALP33_02488</name>
</gene>
<dbReference type="AlphaFoldDB" id="A0AB37R8Y4"/>
<dbReference type="InterPro" id="IPR032557">
    <property type="entry name" value="DUF4935"/>
</dbReference>
<reference evidence="2 3" key="1">
    <citation type="submission" date="2018-08" db="EMBL/GenBank/DDBJ databases">
        <title>Recombination of ecologically and evolutionarily significant loci maintains genetic cohesion in the Pseudomonas syringae species complex.</title>
        <authorList>
            <person name="Dillon M."/>
            <person name="Thakur S."/>
            <person name="Almeida R.N.D."/>
            <person name="Weir B.S."/>
            <person name="Guttman D.S."/>
        </authorList>
    </citation>
    <scope>NUCLEOTIDE SEQUENCE [LARGE SCALE GENOMIC DNA]</scope>
    <source>
        <strain evidence="2 3">ICMP 3402</strain>
    </source>
</reference>
<comment type="caution">
    <text evidence="2">The sequence shown here is derived from an EMBL/GenBank/DDBJ whole genome shotgun (WGS) entry which is preliminary data.</text>
</comment>
<evidence type="ECO:0000259" key="1">
    <source>
        <dbReference type="Pfam" id="PF16289"/>
    </source>
</evidence>
<feature type="domain" description="DUF4935" evidence="1">
    <location>
        <begin position="7"/>
        <end position="185"/>
    </location>
</feature>
<dbReference type="Pfam" id="PF16289">
    <property type="entry name" value="PIN_12"/>
    <property type="match status" value="1"/>
</dbReference>
<evidence type="ECO:0000313" key="2">
    <source>
        <dbReference type="EMBL" id="RMU19784.1"/>
    </source>
</evidence>
<accession>A0AB37R8Y4</accession>